<comment type="similarity">
    <text evidence="1">Belongs to the NAD(P)-dependent epimerase/dehydratase family. SDR39U1 subfamily.</text>
</comment>
<evidence type="ECO:0000313" key="4">
    <source>
        <dbReference type="EMBL" id="ABX08066.1"/>
    </source>
</evidence>
<dbReference type="SUPFAM" id="SSF51735">
    <property type="entry name" value="NAD(P)-binding Rossmann-fold domains"/>
    <property type="match status" value="1"/>
</dbReference>
<dbReference type="Pfam" id="PF01370">
    <property type="entry name" value="Epimerase"/>
    <property type="match status" value="1"/>
</dbReference>
<proteinExistence type="inferred from homology"/>
<evidence type="ECO:0000313" key="5">
    <source>
        <dbReference type="Proteomes" id="UP000000788"/>
    </source>
</evidence>
<dbReference type="KEGG" id="pmj:P9211_01351"/>
<name>A9BCX8_PROM4</name>
<organism evidence="4 5">
    <name type="scientific">Prochlorococcus marinus (strain MIT 9211)</name>
    <dbReference type="NCBI Taxonomy" id="93059"/>
    <lineage>
        <taxon>Bacteria</taxon>
        <taxon>Bacillati</taxon>
        <taxon>Cyanobacteriota</taxon>
        <taxon>Cyanophyceae</taxon>
        <taxon>Synechococcales</taxon>
        <taxon>Prochlorococcaceae</taxon>
        <taxon>Prochlorococcus</taxon>
    </lineage>
</organism>
<dbReference type="eggNOG" id="COG1090">
    <property type="taxonomic scope" value="Bacteria"/>
</dbReference>
<feature type="domain" description="NAD-dependent epimerase/dehydratase" evidence="2">
    <location>
        <begin position="4"/>
        <end position="225"/>
    </location>
</feature>
<dbReference type="Proteomes" id="UP000000788">
    <property type="component" value="Chromosome"/>
</dbReference>
<dbReference type="InterPro" id="IPR036291">
    <property type="entry name" value="NAD(P)-bd_dom_sf"/>
</dbReference>
<dbReference type="InterPro" id="IPR001509">
    <property type="entry name" value="Epimerase_deHydtase"/>
</dbReference>
<protein>
    <submittedName>
        <fullName evidence="4">Putative cell division inhibitor</fullName>
        <ecNumber evidence="4">1.1.1.219</ecNumber>
    </submittedName>
</protein>
<dbReference type="GO" id="GO:0045552">
    <property type="term" value="F:dihydroflavanol 4-reductase activity"/>
    <property type="evidence" value="ECO:0007669"/>
    <property type="project" value="UniProtKB-EC"/>
</dbReference>
<dbReference type="InterPro" id="IPR013549">
    <property type="entry name" value="DUF1731"/>
</dbReference>
<sequence length="310" mass="33972">MKLLLLGCSGFIGRELVPQLIQAGHFVTVVSRKSQRSSPFQIKSENYSYISLNPASAISWESANLQKAIIESEGVINLVGEPIAEKRWTKKHCQLIANSRLDSTKHLINAMVRSKNPPKVLVNGSAIGFYGTSQDAVFSEESSSGKDFLANLCKEWESIAAQKPNRTRLVVIRIGIVLEKDGGALGKMLPIFRSGFGGPLGNGMQWMSWIHRNDLCKIIEKVLTTQSFSGPINCVSPNPVRMNTFTQTLGKSLNRPNLLPVPGAILKLLLGDGAKVVLEGQKVNSKKLKRLGFIFKHPQLESAINAVLNN</sequence>
<dbReference type="NCBIfam" id="TIGR01777">
    <property type="entry name" value="yfcH"/>
    <property type="match status" value="1"/>
</dbReference>
<accession>A9BCX8</accession>
<gene>
    <name evidence="4" type="ordered locus">P9211_01351</name>
</gene>
<dbReference type="InterPro" id="IPR010099">
    <property type="entry name" value="SDR39U1"/>
</dbReference>
<keyword evidence="5" id="KW-1185">Reference proteome</keyword>
<keyword evidence="4" id="KW-0131">Cell cycle</keyword>
<dbReference type="CDD" id="cd05242">
    <property type="entry name" value="SDR_a8"/>
    <property type="match status" value="1"/>
</dbReference>
<dbReference type="HOGENOM" id="CLU_047373_1_0_3"/>
<dbReference type="PANTHER" id="PTHR11092:SF0">
    <property type="entry name" value="EPIMERASE FAMILY PROTEIN SDR39U1"/>
    <property type="match status" value="1"/>
</dbReference>
<dbReference type="RefSeq" id="WP_012194691.1">
    <property type="nucleotide sequence ID" value="NC_009976.1"/>
</dbReference>
<keyword evidence="4" id="KW-0132">Cell division</keyword>
<evidence type="ECO:0000256" key="1">
    <source>
        <dbReference type="ARBA" id="ARBA00009353"/>
    </source>
</evidence>
<dbReference type="OrthoDB" id="9801773at2"/>
<dbReference type="GO" id="GO:0051301">
    <property type="term" value="P:cell division"/>
    <property type="evidence" value="ECO:0007669"/>
    <property type="project" value="UniProtKB-KW"/>
</dbReference>
<dbReference type="Gene3D" id="3.40.50.720">
    <property type="entry name" value="NAD(P)-binding Rossmann-like Domain"/>
    <property type="match status" value="1"/>
</dbReference>
<dbReference type="STRING" id="93059.P9211_01351"/>
<reference evidence="4 5" key="1">
    <citation type="journal article" date="2007" name="PLoS Genet.">
        <title>Patterns and implications of gene gain and loss in the evolution of Prochlorococcus.</title>
        <authorList>
            <person name="Kettler G.C."/>
            <person name="Martiny A.C."/>
            <person name="Huang K."/>
            <person name="Zucker J."/>
            <person name="Coleman M.L."/>
            <person name="Rodrigue S."/>
            <person name="Chen F."/>
            <person name="Lapidus A."/>
            <person name="Ferriera S."/>
            <person name="Johnson J."/>
            <person name="Steglich C."/>
            <person name="Church G.M."/>
            <person name="Richardson P."/>
            <person name="Chisholm S.W."/>
        </authorList>
    </citation>
    <scope>NUCLEOTIDE SEQUENCE [LARGE SCALE GENOMIC DNA]</scope>
    <source>
        <strain evidence="5">MIT 9211</strain>
    </source>
</reference>
<dbReference type="EC" id="1.1.1.219" evidence="4"/>
<dbReference type="PANTHER" id="PTHR11092">
    <property type="entry name" value="SUGAR NUCLEOTIDE EPIMERASE RELATED"/>
    <property type="match status" value="1"/>
</dbReference>
<dbReference type="EMBL" id="CP000878">
    <property type="protein sequence ID" value="ABX08066.1"/>
    <property type="molecule type" value="Genomic_DNA"/>
</dbReference>
<keyword evidence="4" id="KW-0560">Oxidoreductase</keyword>
<feature type="domain" description="DUF1731" evidence="3">
    <location>
        <begin position="261"/>
        <end position="306"/>
    </location>
</feature>
<dbReference type="Pfam" id="PF08338">
    <property type="entry name" value="DUF1731"/>
    <property type="match status" value="1"/>
</dbReference>
<evidence type="ECO:0000259" key="2">
    <source>
        <dbReference type="Pfam" id="PF01370"/>
    </source>
</evidence>
<evidence type="ECO:0000259" key="3">
    <source>
        <dbReference type="Pfam" id="PF08338"/>
    </source>
</evidence>
<dbReference type="AlphaFoldDB" id="A9BCX8"/>